<gene>
    <name evidence="2" type="ORF">PV399_43985</name>
    <name evidence="3" type="ORF">PV666_18775</name>
</gene>
<dbReference type="AlphaFoldDB" id="A0AAP6BL04"/>
<sequence>MTNLHRKGEGQPLRTAMERAGLSGPKLAAETRRVDPEGRGISAAAVGRVAGRGKTARNECRLRTAWLIADALGQPLQDLFRMPSPSTPTVERLNSSDAEEE</sequence>
<dbReference type="EMBL" id="JARAWC010000063">
    <property type="protein sequence ID" value="MDX2966615.1"/>
    <property type="molecule type" value="Genomic_DNA"/>
</dbReference>
<evidence type="ECO:0000313" key="2">
    <source>
        <dbReference type="EMBL" id="MDX2966615.1"/>
    </source>
</evidence>
<accession>A0AAP6BL04</accession>
<evidence type="ECO:0000313" key="4">
    <source>
        <dbReference type="Proteomes" id="UP001272987"/>
    </source>
</evidence>
<dbReference type="Proteomes" id="UP001272987">
    <property type="component" value="Unassembled WGS sequence"/>
</dbReference>
<organism evidence="2 5">
    <name type="scientific">Streptomyces acidiscabies</name>
    <dbReference type="NCBI Taxonomy" id="42234"/>
    <lineage>
        <taxon>Bacteria</taxon>
        <taxon>Bacillati</taxon>
        <taxon>Actinomycetota</taxon>
        <taxon>Actinomycetes</taxon>
        <taxon>Kitasatosporales</taxon>
        <taxon>Streptomycetaceae</taxon>
        <taxon>Streptomyces</taxon>
    </lineage>
</organism>
<comment type="caution">
    <text evidence="2">The sequence shown here is derived from an EMBL/GenBank/DDBJ whole genome shotgun (WGS) entry which is preliminary data.</text>
</comment>
<dbReference type="Gene3D" id="1.10.260.40">
    <property type="entry name" value="lambda repressor-like DNA-binding domains"/>
    <property type="match status" value="1"/>
</dbReference>
<evidence type="ECO:0000313" key="3">
    <source>
        <dbReference type="EMBL" id="MDX3019923.1"/>
    </source>
</evidence>
<proteinExistence type="predicted"/>
<reference evidence="2 4" key="1">
    <citation type="journal article" date="2023" name="Microb. Genom.">
        <title>Mesoterricola silvestris gen. nov., sp. nov., Mesoterricola sediminis sp. nov., Geothrix oryzae sp. nov., Geothrix edaphica sp. nov., Geothrix rubra sp. nov., and Geothrix limicola sp. nov., six novel members of Acidobacteriota isolated from soils.</title>
        <authorList>
            <person name="Weisberg A.J."/>
            <person name="Pearce E."/>
            <person name="Kramer C.G."/>
            <person name="Chang J.H."/>
            <person name="Clarke C.R."/>
        </authorList>
    </citation>
    <scope>NUCLEOTIDE SEQUENCE</scope>
    <source>
        <strain evidence="3 4">NB05-1H</strain>
        <strain evidence="2">NRRL_B-16521</strain>
    </source>
</reference>
<dbReference type="GO" id="GO:0003677">
    <property type="term" value="F:DNA binding"/>
    <property type="evidence" value="ECO:0007669"/>
    <property type="project" value="InterPro"/>
</dbReference>
<protein>
    <submittedName>
        <fullName evidence="2">XRE family transcriptional regulator</fullName>
    </submittedName>
</protein>
<dbReference type="Proteomes" id="UP001282288">
    <property type="component" value="Unassembled WGS sequence"/>
</dbReference>
<keyword evidence="4" id="KW-1185">Reference proteome</keyword>
<feature type="compositionally biased region" description="Basic and acidic residues" evidence="1">
    <location>
        <begin position="29"/>
        <end position="38"/>
    </location>
</feature>
<feature type="region of interest" description="Disordered" evidence="1">
    <location>
        <begin position="1"/>
        <end position="38"/>
    </location>
</feature>
<evidence type="ECO:0000313" key="5">
    <source>
        <dbReference type="Proteomes" id="UP001282288"/>
    </source>
</evidence>
<dbReference type="RefSeq" id="WP_078480740.1">
    <property type="nucleotide sequence ID" value="NZ_JAGJBY010000001.1"/>
</dbReference>
<dbReference type="GeneID" id="69804755"/>
<dbReference type="InterPro" id="IPR010982">
    <property type="entry name" value="Lambda_DNA-bd_dom_sf"/>
</dbReference>
<feature type="compositionally biased region" description="Polar residues" evidence="1">
    <location>
        <begin position="87"/>
        <end position="101"/>
    </location>
</feature>
<dbReference type="EMBL" id="JARAWP010000010">
    <property type="protein sequence ID" value="MDX3019923.1"/>
    <property type="molecule type" value="Genomic_DNA"/>
</dbReference>
<name>A0AAP6BL04_9ACTN</name>
<feature type="region of interest" description="Disordered" evidence="1">
    <location>
        <begin position="79"/>
        <end position="101"/>
    </location>
</feature>
<evidence type="ECO:0000256" key="1">
    <source>
        <dbReference type="SAM" id="MobiDB-lite"/>
    </source>
</evidence>